<keyword evidence="3" id="KW-1185">Reference proteome</keyword>
<protein>
    <submittedName>
        <fullName evidence="2">Uncharacterized protein</fullName>
    </submittedName>
</protein>
<accession>A0A9D4VBD6</accession>
<proteinExistence type="predicted"/>
<reference evidence="2" key="1">
    <citation type="submission" date="2021-01" db="EMBL/GenBank/DDBJ databases">
        <title>Adiantum capillus-veneris genome.</title>
        <authorList>
            <person name="Fang Y."/>
            <person name="Liao Q."/>
        </authorList>
    </citation>
    <scope>NUCLEOTIDE SEQUENCE</scope>
    <source>
        <strain evidence="2">H3</strain>
        <tissue evidence="2">Leaf</tissue>
    </source>
</reference>
<comment type="caution">
    <text evidence="2">The sequence shown here is derived from an EMBL/GenBank/DDBJ whole genome shotgun (WGS) entry which is preliminary data.</text>
</comment>
<gene>
    <name evidence="2" type="ORF">GOP47_0002246</name>
</gene>
<evidence type="ECO:0000313" key="2">
    <source>
        <dbReference type="EMBL" id="KAI5082503.1"/>
    </source>
</evidence>
<organism evidence="2 3">
    <name type="scientific">Adiantum capillus-veneris</name>
    <name type="common">Maidenhair fern</name>
    <dbReference type="NCBI Taxonomy" id="13818"/>
    <lineage>
        <taxon>Eukaryota</taxon>
        <taxon>Viridiplantae</taxon>
        <taxon>Streptophyta</taxon>
        <taxon>Embryophyta</taxon>
        <taxon>Tracheophyta</taxon>
        <taxon>Polypodiopsida</taxon>
        <taxon>Polypodiidae</taxon>
        <taxon>Polypodiales</taxon>
        <taxon>Pteridineae</taxon>
        <taxon>Pteridaceae</taxon>
        <taxon>Vittarioideae</taxon>
        <taxon>Adiantum</taxon>
    </lineage>
</organism>
<dbReference type="Proteomes" id="UP000886520">
    <property type="component" value="Chromosome 2"/>
</dbReference>
<feature type="region of interest" description="Disordered" evidence="1">
    <location>
        <begin position="108"/>
        <end position="127"/>
    </location>
</feature>
<evidence type="ECO:0000313" key="3">
    <source>
        <dbReference type="Proteomes" id="UP000886520"/>
    </source>
</evidence>
<dbReference type="EMBL" id="JABFUD020000003">
    <property type="protein sequence ID" value="KAI5082503.1"/>
    <property type="molecule type" value="Genomic_DNA"/>
</dbReference>
<name>A0A9D4VBD6_ADICA</name>
<dbReference type="AlphaFoldDB" id="A0A9D4VBD6"/>
<sequence>MKKKMEAGLLQSAITVASGPKPRQIDEHQEVKARIFIDMNVIEAREVDARLEEIEEVPTRAQEVQRGIFRVPPSLLPQEREVVESLKEEVSVVEPATRLTAKVQELASSEEEFESSQSSSSALDTDATWEMESMSSRYETYDVFHEDKVENNVCKLPASHLKVEKNHSAGVEMSCVHRPVE</sequence>
<evidence type="ECO:0000256" key="1">
    <source>
        <dbReference type="SAM" id="MobiDB-lite"/>
    </source>
</evidence>